<evidence type="ECO:0000313" key="1">
    <source>
        <dbReference type="EMBL" id="MDC2830347.1"/>
    </source>
</evidence>
<dbReference type="AlphaFoldDB" id="A0AAJ1HTW7"/>
<organism evidence="1 2">
    <name type="scientific">Limosilactobacillus mucosae</name>
    <name type="common">Lactobacillus mucosae</name>
    <dbReference type="NCBI Taxonomy" id="97478"/>
    <lineage>
        <taxon>Bacteria</taxon>
        <taxon>Bacillati</taxon>
        <taxon>Bacillota</taxon>
        <taxon>Bacilli</taxon>
        <taxon>Lactobacillales</taxon>
        <taxon>Lactobacillaceae</taxon>
        <taxon>Limosilactobacillus</taxon>
    </lineage>
</organism>
<sequence>MQKLYGKYFWNQELSTSSMLLATYDGNRFVGALLADIKSEPKLKTSLGSRPSVKLFELVMQLIAGKDANEYDQANQAMLTEYKKQDGSIDGEIKFLAADPSLKGQGIGSRRSKKKTIYLYTDSNCAYQFYDYRGFKRVDQRQLDFGKDFFECYLYAKVCGQ</sequence>
<reference evidence="1" key="1">
    <citation type="submission" date="2023-01" db="EMBL/GenBank/DDBJ databases">
        <title>Genome analysis of 13 Lactobacillus isolated from gut of wild boar.</title>
        <authorList>
            <person name="Papp P."/>
            <person name="Libisch B."/>
            <person name="Nagy T."/>
            <person name="Olasz F."/>
        </authorList>
    </citation>
    <scope>NUCLEOTIDE SEQUENCE</scope>
    <source>
        <strain evidence="1">F146</strain>
    </source>
</reference>
<dbReference type="Proteomes" id="UP001220670">
    <property type="component" value="Unassembled WGS sequence"/>
</dbReference>
<protein>
    <submittedName>
        <fullName evidence="1">GNAT family N-acetyltransferase</fullName>
    </submittedName>
</protein>
<gene>
    <name evidence="1" type="ORF">PO250_08585</name>
</gene>
<name>A0AAJ1HTW7_LIMMU</name>
<dbReference type="EMBL" id="JAQONE010000025">
    <property type="protein sequence ID" value="MDC2830347.1"/>
    <property type="molecule type" value="Genomic_DNA"/>
</dbReference>
<dbReference type="RefSeq" id="WP_272221198.1">
    <property type="nucleotide sequence ID" value="NZ_JAQOMV010000033.1"/>
</dbReference>
<dbReference type="SUPFAM" id="SSF55729">
    <property type="entry name" value="Acyl-CoA N-acyltransferases (Nat)"/>
    <property type="match status" value="1"/>
</dbReference>
<comment type="caution">
    <text evidence="1">The sequence shown here is derived from an EMBL/GenBank/DDBJ whole genome shotgun (WGS) entry which is preliminary data.</text>
</comment>
<proteinExistence type="predicted"/>
<dbReference type="Gene3D" id="3.40.630.30">
    <property type="match status" value="1"/>
</dbReference>
<dbReference type="InterPro" id="IPR016181">
    <property type="entry name" value="Acyl_CoA_acyltransferase"/>
</dbReference>
<accession>A0AAJ1HTW7</accession>
<evidence type="ECO:0000313" key="2">
    <source>
        <dbReference type="Proteomes" id="UP001220670"/>
    </source>
</evidence>